<dbReference type="SUPFAM" id="SSF53850">
    <property type="entry name" value="Periplasmic binding protein-like II"/>
    <property type="match status" value="1"/>
</dbReference>
<comment type="subcellular location">
    <subcellularLocation>
        <location evidence="1">Cell membrane</location>
        <topology evidence="1">Multi-pass membrane protein</topology>
    </subcellularLocation>
    <subcellularLocation>
        <location evidence="14">Postsynaptic cell membrane</location>
    </subcellularLocation>
</comment>
<evidence type="ECO:0000256" key="2">
    <source>
        <dbReference type="ARBA" id="ARBA00022448"/>
    </source>
</evidence>
<sequence length="829" mass="94964">MKCLDNKWFMACLNGRDINKEPSMICCWTDVHSNFYLRLEPSMKYMGRGFVRFFAANYWHDFLLLIEEDYLFDGFYEELKANTTEDYWKYEEKIIRSDVSTTKIKNILSSSLLTHEKIIVLHTSPKLAVQIFKAASNYSHISFAWFFTEKAFTRNLSLLQHYPIGSLALLMKETFYLDDLLRDTVSLVTQAFATLNVESRNFISQLQRDCKNISPANRYSGNLLYRQLKNLTFVGLTGSFEFDDDGSLKSSTFEVLNLVKDGRHPTWRRLGSVKGDDISPFGILWPGEAVTSHIINGKKRYRIVTNPVKPFVMKGKLKHGVDDCARDTVCLKIFTKDKMETINVLRDYEKRVLNESNPWEIRCCRGLTIDLLNRLSSDLDFDYTLYIVEDETYGKDINGTWNGMVHDLMIGTAHMAVAAMSITRSRQKVIDFTSPYFFSGFSVLYTERKRYTQMHAFMEPFSINVWLSIFASASVASVAMGLFEWNSPFGLNPWGRKRKSNYSLASGLTMVYSVLFGHTVRTKSPKSWPGKVMQNFWACASIFIIASYTANLAAFIAGKHAGIVYNDIYDARMLDIRIGVLGGSAVEALLKKINHRLYLTSQNHHVPNTDTGIEMLINGTLDAYLGDYPILDYARAKLDPKCRLRLLSQLFGEDGYGIGLPRSSPLRKPLSEQIQKYHENGFIEDLIDVHFADAICLNQRITQEESRLEVQHHAGLFVMLSVGILVGICILFLEYAVFRWVVPFCRAQPSSSRWKGTNVLFLSQRLHRIITSIELVSAQDPAREMIGIVKNRDFAKLFQKSTIRKNKLADMAKTKRLNRNFLDIVEKAK</sequence>
<evidence type="ECO:0000256" key="4">
    <source>
        <dbReference type="ARBA" id="ARBA00022692"/>
    </source>
</evidence>
<organism evidence="18 19">
    <name type="scientific">Tegillarca granosa</name>
    <name type="common">Malaysian cockle</name>
    <name type="synonym">Anadara granosa</name>
    <dbReference type="NCBI Taxonomy" id="220873"/>
    <lineage>
        <taxon>Eukaryota</taxon>
        <taxon>Metazoa</taxon>
        <taxon>Spiralia</taxon>
        <taxon>Lophotrochozoa</taxon>
        <taxon>Mollusca</taxon>
        <taxon>Bivalvia</taxon>
        <taxon>Autobranchia</taxon>
        <taxon>Pteriomorphia</taxon>
        <taxon>Arcoida</taxon>
        <taxon>Arcoidea</taxon>
        <taxon>Arcidae</taxon>
        <taxon>Tegillarca</taxon>
    </lineage>
</organism>
<dbReference type="InterPro" id="IPR001508">
    <property type="entry name" value="Iono_Glu_rcpt_met"/>
</dbReference>
<keyword evidence="5 15" id="KW-1133">Transmembrane helix</keyword>
<protein>
    <submittedName>
        <fullName evidence="18">Uncharacterized protein</fullName>
    </submittedName>
</protein>
<evidence type="ECO:0000256" key="1">
    <source>
        <dbReference type="ARBA" id="ARBA00004651"/>
    </source>
</evidence>
<name>A0ABQ9EPR8_TEGGR</name>
<keyword evidence="11" id="KW-0628">Postsynaptic cell membrane</keyword>
<dbReference type="PANTHER" id="PTHR18966">
    <property type="entry name" value="IONOTROPIC GLUTAMATE RECEPTOR"/>
    <property type="match status" value="1"/>
</dbReference>
<keyword evidence="9" id="KW-0675">Receptor</keyword>
<proteinExistence type="predicted"/>
<evidence type="ECO:0000313" key="18">
    <source>
        <dbReference type="EMBL" id="KAJ8305248.1"/>
    </source>
</evidence>
<evidence type="ECO:0000256" key="15">
    <source>
        <dbReference type="SAM" id="Phobius"/>
    </source>
</evidence>
<dbReference type="Pfam" id="PF01094">
    <property type="entry name" value="ANF_receptor"/>
    <property type="match status" value="1"/>
</dbReference>
<dbReference type="SMART" id="SM00079">
    <property type="entry name" value="PBPe"/>
    <property type="match status" value="1"/>
</dbReference>
<keyword evidence="13" id="KW-0407">Ion channel</keyword>
<dbReference type="InterPro" id="IPR015683">
    <property type="entry name" value="Ionotropic_Glu_rcpt"/>
</dbReference>
<evidence type="ECO:0000259" key="16">
    <source>
        <dbReference type="SMART" id="SM00079"/>
    </source>
</evidence>
<evidence type="ECO:0000256" key="14">
    <source>
        <dbReference type="ARBA" id="ARBA00034100"/>
    </source>
</evidence>
<evidence type="ECO:0000259" key="17">
    <source>
        <dbReference type="SMART" id="SM00918"/>
    </source>
</evidence>
<feature type="non-terminal residue" evidence="18">
    <location>
        <position position="829"/>
    </location>
</feature>
<keyword evidence="8 15" id="KW-0472">Membrane</keyword>
<dbReference type="EMBL" id="JARBDR010000813">
    <property type="protein sequence ID" value="KAJ8305248.1"/>
    <property type="molecule type" value="Genomic_DNA"/>
</dbReference>
<evidence type="ECO:0000256" key="7">
    <source>
        <dbReference type="ARBA" id="ARBA00023065"/>
    </source>
</evidence>
<evidence type="ECO:0000256" key="10">
    <source>
        <dbReference type="ARBA" id="ARBA00023180"/>
    </source>
</evidence>
<evidence type="ECO:0000256" key="9">
    <source>
        <dbReference type="ARBA" id="ARBA00023170"/>
    </source>
</evidence>
<keyword evidence="19" id="KW-1185">Reference proteome</keyword>
<evidence type="ECO:0000256" key="3">
    <source>
        <dbReference type="ARBA" id="ARBA00022475"/>
    </source>
</evidence>
<evidence type="ECO:0000256" key="6">
    <source>
        <dbReference type="ARBA" id="ARBA00023018"/>
    </source>
</evidence>
<keyword evidence="3" id="KW-1003">Cell membrane</keyword>
<dbReference type="Gene3D" id="3.40.190.10">
    <property type="entry name" value="Periplasmic binding protein-like II"/>
    <property type="match status" value="2"/>
</dbReference>
<dbReference type="Proteomes" id="UP001217089">
    <property type="component" value="Unassembled WGS sequence"/>
</dbReference>
<evidence type="ECO:0000256" key="12">
    <source>
        <dbReference type="ARBA" id="ARBA00023286"/>
    </source>
</evidence>
<keyword evidence="2" id="KW-0813">Transport</keyword>
<comment type="caution">
    <text evidence="18">The sequence shown here is derived from an EMBL/GenBank/DDBJ whole genome shotgun (WGS) entry which is preliminary data.</text>
</comment>
<reference evidence="18 19" key="1">
    <citation type="submission" date="2022-12" db="EMBL/GenBank/DDBJ databases">
        <title>Chromosome-level genome of Tegillarca granosa.</title>
        <authorList>
            <person name="Kim J."/>
        </authorList>
    </citation>
    <scope>NUCLEOTIDE SEQUENCE [LARGE SCALE GENOMIC DNA]</scope>
    <source>
        <strain evidence="18">Teg-2019</strain>
        <tissue evidence="18">Adductor muscle</tissue>
    </source>
</reference>
<evidence type="ECO:0000256" key="8">
    <source>
        <dbReference type="ARBA" id="ARBA00023136"/>
    </source>
</evidence>
<dbReference type="SMART" id="SM00918">
    <property type="entry name" value="Lig_chan-Glu_bd"/>
    <property type="match status" value="1"/>
</dbReference>
<keyword evidence="7" id="KW-0406">Ion transport</keyword>
<feature type="transmembrane region" description="Helical" evidence="15">
    <location>
        <begin position="504"/>
        <end position="520"/>
    </location>
</feature>
<feature type="transmembrane region" description="Helical" evidence="15">
    <location>
        <begin position="535"/>
        <end position="557"/>
    </location>
</feature>
<feature type="transmembrane region" description="Helical" evidence="15">
    <location>
        <begin position="465"/>
        <end position="483"/>
    </location>
</feature>
<keyword evidence="4 15" id="KW-0812">Transmembrane</keyword>
<evidence type="ECO:0000256" key="5">
    <source>
        <dbReference type="ARBA" id="ARBA00022989"/>
    </source>
</evidence>
<keyword evidence="6" id="KW-0770">Synapse</keyword>
<keyword evidence="10" id="KW-0325">Glycoprotein</keyword>
<evidence type="ECO:0000256" key="11">
    <source>
        <dbReference type="ARBA" id="ARBA00023257"/>
    </source>
</evidence>
<gene>
    <name evidence="18" type="ORF">KUTeg_015793</name>
</gene>
<feature type="transmembrane region" description="Helical" evidence="15">
    <location>
        <begin position="716"/>
        <end position="742"/>
    </location>
</feature>
<dbReference type="InterPro" id="IPR028082">
    <property type="entry name" value="Peripla_BP_I"/>
</dbReference>
<dbReference type="Pfam" id="PF00060">
    <property type="entry name" value="Lig_chan"/>
    <property type="match status" value="1"/>
</dbReference>
<dbReference type="Gene3D" id="3.40.50.2300">
    <property type="match status" value="2"/>
</dbReference>
<keyword evidence="12" id="KW-1071">Ligand-gated ion channel</keyword>
<feature type="domain" description="Ionotropic glutamate receptor L-glutamate and glycine-binding" evidence="17">
    <location>
        <begin position="352"/>
        <end position="410"/>
    </location>
</feature>
<feature type="domain" description="Ionotropic glutamate receptor C-terminal" evidence="16">
    <location>
        <begin position="341"/>
        <end position="693"/>
    </location>
</feature>
<dbReference type="Pfam" id="PF10613">
    <property type="entry name" value="Lig_chan-Glu_bd"/>
    <property type="match status" value="1"/>
</dbReference>
<dbReference type="InterPro" id="IPR019594">
    <property type="entry name" value="Glu/Gly-bd"/>
</dbReference>
<dbReference type="PRINTS" id="PR00177">
    <property type="entry name" value="NMDARECEPTOR"/>
</dbReference>
<dbReference type="InterPro" id="IPR001828">
    <property type="entry name" value="ANF_lig-bd_rcpt"/>
</dbReference>
<evidence type="ECO:0000256" key="13">
    <source>
        <dbReference type="ARBA" id="ARBA00023303"/>
    </source>
</evidence>
<dbReference type="SUPFAM" id="SSF53822">
    <property type="entry name" value="Periplasmic binding protein-like I"/>
    <property type="match status" value="1"/>
</dbReference>
<accession>A0ABQ9EPR8</accession>
<dbReference type="InterPro" id="IPR001320">
    <property type="entry name" value="Iontro_rcpt_C"/>
</dbReference>
<evidence type="ECO:0000313" key="19">
    <source>
        <dbReference type="Proteomes" id="UP001217089"/>
    </source>
</evidence>